<dbReference type="InterPro" id="IPR021565">
    <property type="entry name" value="Rbsn_Rab-bd"/>
</dbReference>
<accession>A0A177AXF8</accession>
<sequence>LIQKMIGFIVEKLKQLKILYTSFFNLSIFETRKLDYLTTETHEMLSNVETIGKQIESYKSNGVESIDRRLSKICTNIRKNSLNFILNVSSILLEFKDKHDLQSKIYNQNNPFLKQDTLNSSLEVIPITGTDFSGICETQFQDSVDTLDNMTSSELKNFKQDILAKSKSENVQINSADSTLNIESTNPFTSNYTPPCSNEMENVLSTDKSSSTNSNINTSNLLPSNMIIIEQINQINIQINNAKQDNQYEQVEILKKNLKMLKIIANVK</sequence>
<dbReference type="Pfam" id="PF11464">
    <property type="entry name" value="Rbsn"/>
    <property type="match status" value="1"/>
</dbReference>
<dbReference type="SUPFAM" id="SSF140125">
    <property type="entry name" value="Rabenosyn-5 Rab-binding domain-like"/>
    <property type="match status" value="1"/>
</dbReference>
<keyword evidence="3" id="KW-1185">Reference proteome</keyword>
<evidence type="ECO:0000313" key="2">
    <source>
        <dbReference type="EMBL" id="OAF66550.1"/>
    </source>
</evidence>
<dbReference type="Proteomes" id="UP000078046">
    <property type="component" value="Unassembled WGS sequence"/>
</dbReference>
<organism evidence="2 3">
    <name type="scientific">Intoshia linei</name>
    <dbReference type="NCBI Taxonomy" id="1819745"/>
    <lineage>
        <taxon>Eukaryota</taxon>
        <taxon>Metazoa</taxon>
        <taxon>Spiralia</taxon>
        <taxon>Lophotrochozoa</taxon>
        <taxon>Mesozoa</taxon>
        <taxon>Orthonectida</taxon>
        <taxon>Rhopaluridae</taxon>
        <taxon>Intoshia</taxon>
    </lineage>
</organism>
<dbReference type="EMBL" id="LWCA01000897">
    <property type="protein sequence ID" value="OAF66550.1"/>
    <property type="molecule type" value="Genomic_DNA"/>
</dbReference>
<dbReference type="Gene3D" id="4.10.860.20">
    <property type="entry name" value="Rabenosyn, Rab binding domain"/>
    <property type="match status" value="1"/>
</dbReference>
<gene>
    <name evidence="2" type="ORF">A3Q56_05725</name>
</gene>
<feature type="non-terminal residue" evidence="2">
    <location>
        <position position="1"/>
    </location>
</feature>
<comment type="caution">
    <text evidence="2">The sequence shown here is derived from an EMBL/GenBank/DDBJ whole genome shotgun (WGS) entry which is preliminary data.</text>
</comment>
<name>A0A177AXF8_9BILA</name>
<protein>
    <recommendedName>
        <fullName evidence="1">Rabenosyn Rab binding domain-containing protein</fullName>
    </recommendedName>
</protein>
<dbReference type="InterPro" id="IPR036531">
    <property type="entry name" value="Rbsn_Rab-bd_sf"/>
</dbReference>
<reference evidence="2 3" key="1">
    <citation type="submission" date="2016-04" db="EMBL/GenBank/DDBJ databases">
        <title>The genome of Intoshia linei affirms orthonectids as highly simplified spiralians.</title>
        <authorList>
            <person name="Mikhailov K.V."/>
            <person name="Slusarev G.S."/>
            <person name="Nikitin M.A."/>
            <person name="Logacheva M.D."/>
            <person name="Penin A."/>
            <person name="Aleoshin V."/>
            <person name="Panchin Y.V."/>
        </authorList>
    </citation>
    <scope>NUCLEOTIDE SEQUENCE [LARGE SCALE GENOMIC DNA]</scope>
    <source>
        <strain evidence="2">Intl2013</strain>
        <tissue evidence="2">Whole animal</tissue>
    </source>
</reference>
<evidence type="ECO:0000259" key="1">
    <source>
        <dbReference type="Pfam" id="PF11464"/>
    </source>
</evidence>
<feature type="domain" description="Rabenosyn Rab binding" evidence="1">
    <location>
        <begin position="228"/>
        <end position="262"/>
    </location>
</feature>
<dbReference type="AlphaFoldDB" id="A0A177AXF8"/>
<proteinExistence type="predicted"/>
<evidence type="ECO:0000313" key="3">
    <source>
        <dbReference type="Proteomes" id="UP000078046"/>
    </source>
</evidence>